<dbReference type="NCBIfam" id="TIGR02841">
    <property type="entry name" value="spore_YyaC"/>
    <property type="match status" value="1"/>
</dbReference>
<proteinExistence type="predicted"/>
<organism evidence="1 2">
    <name type="scientific">Aquibacillus salsiterrae</name>
    <dbReference type="NCBI Taxonomy" id="2950439"/>
    <lineage>
        <taxon>Bacteria</taxon>
        <taxon>Bacillati</taxon>
        <taxon>Bacillota</taxon>
        <taxon>Bacilli</taxon>
        <taxon>Bacillales</taxon>
        <taxon>Bacillaceae</taxon>
        <taxon>Aquibacillus</taxon>
    </lineage>
</organism>
<dbReference type="AlphaFoldDB" id="A0A9X3WEV1"/>
<dbReference type="Pfam" id="PF06866">
    <property type="entry name" value="DUF1256"/>
    <property type="match status" value="1"/>
</dbReference>
<accession>A0A9X3WEV1</accession>
<dbReference type="SUPFAM" id="SSF53163">
    <property type="entry name" value="HybD-like"/>
    <property type="match status" value="1"/>
</dbReference>
<name>A0A9X3WEV1_9BACI</name>
<evidence type="ECO:0000313" key="1">
    <source>
        <dbReference type="EMBL" id="MDC3417718.1"/>
    </source>
</evidence>
<dbReference type="Proteomes" id="UP001145069">
    <property type="component" value="Unassembled WGS sequence"/>
</dbReference>
<dbReference type="GO" id="GO:0006508">
    <property type="term" value="P:proteolysis"/>
    <property type="evidence" value="ECO:0007669"/>
    <property type="project" value="UniProtKB-KW"/>
</dbReference>
<keyword evidence="1" id="KW-0378">Hydrolase</keyword>
<gene>
    <name evidence="1" type="primary">yyaC</name>
    <name evidence="1" type="ORF">NC799_12495</name>
</gene>
<dbReference type="RefSeq" id="WP_272446790.1">
    <property type="nucleotide sequence ID" value="NZ_JAMQKC010000013.1"/>
</dbReference>
<dbReference type="EMBL" id="JAMQKC010000013">
    <property type="protein sequence ID" value="MDC3417718.1"/>
    <property type="molecule type" value="Genomic_DNA"/>
</dbReference>
<dbReference type="GO" id="GO:0008233">
    <property type="term" value="F:peptidase activity"/>
    <property type="evidence" value="ECO:0007669"/>
    <property type="project" value="UniProtKB-KW"/>
</dbReference>
<keyword evidence="2" id="KW-1185">Reference proteome</keyword>
<reference evidence="1" key="1">
    <citation type="submission" date="2022-06" db="EMBL/GenBank/DDBJ databases">
        <title>Aquibacillus sp. a new bacterium isolated from soil saline samples.</title>
        <authorList>
            <person name="Galisteo C."/>
            <person name="De La Haba R."/>
            <person name="Sanchez-Porro C."/>
            <person name="Ventosa A."/>
        </authorList>
    </citation>
    <scope>NUCLEOTIDE SEQUENCE</scope>
    <source>
        <strain evidence="1">3ASR75-54</strain>
    </source>
</reference>
<evidence type="ECO:0000313" key="2">
    <source>
        <dbReference type="Proteomes" id="UP001145069"/>
    </source>
</evidence>
<keyword evidence="1" id="KW-0645">Protease</keyword>
<dbReference type="InterPro" id="IPR023430">
    <property type="entry name" value="Pept_HybD-like_dom_sf"/>
</dbReference>
<comment type="caution">
    <text evidence="1">The sequence shown here is derived from an EMBL/GenBank/DDBJ whole genome shotgun (WGS) entry which is preliminary data.</text>
</comment>
<dbReference type="InterPro" id="IPR009665">
    <property type="entry name" value="YyaC"/>
</dbReference>
<protein>
    <submittedName>
        <fullName evidence="1">Spore protease YyaC</fullName>
    </submittedName>
</protein>
<sequence length="202" mass="22047">MNLKTNLSQKNQTRLSVEDNSMPFKLMQSLINQLPSSLTEIVVICIGTDRSTGDSLGPLTGTLLSERKTSTIHVYGTLQDPIHAVNLVEKLEAIEKEHPNTFIIAVDACLGRVKSIGNVITGNGPIQPGKALNKELPSVGNIHISGVVNVSGYMEFLVLQNTRLHVVMQMAKKIAQAMALLDHHLLKNRDKVIPLPNTQAKT</sequence>